<dbReference type="SUPFAM" id="SSF53850">
    <property type="entry name" value="Periplasmic binding protein-like II"/>
    <property type="match status" value="1"/>
</dbReference>
<evidence type="ECO:0000256" key="8">
    <source>
        <dbReference type="SAM" id="SignalP"/>
    </source>
</evidence>
<evidence type="ECO:0000256" key="4">
    <source>
        <dbReference type="ARBA" id="ARBA00023139"/>
    </source>
</evidence>
<dbReference type="Proteomes" id="UP000189464">
    <property type="component" value="Chromosome"/>
</dbReference>
<dbReference type="EMBL" id="CP019698">
    <property type="protein sequence ID" value="AQS60025.1"/>
    <property type="molecule type" value="Genomic_DNA"/>
</dbReference>
<name>A0A1S6IZ23_9FIRM</name>
<feature type="chain" id="PRO_5038401141" description="Lipoprotein" evidence="8">
    <location>
        <begin position="21"/>
        <end position="279"/>
    </location>
</feature>
<comment type="subcellular location">
    <subcellularLocation>
        <location evidence="1">Membrane</location>
        <topology evidence="1">Lipid-anchor</topology>
    </subcellularLocation>
</comment>
<dbReference type="CDD" id="cd13597">
    <property type="entry name" value="PBP2_lipoprotein_Tp32"/>
    <property type="match status" value="1"/>
</dbReference>
<dbReference type="Pfam" id="PF03180">
    <property type="entry name" value="Lipoprotein_9"/>
    <property type="match status" value="1"/>
</dbReference>
<evidence type="ECO:0000256" key="3">
    <source>
        <dbReference type="ARBA" id="ARBA00023136"/>
    </source>
</evidence>
<dbReference type="KEGG" id="dfg:B0537_13660"/>
<dbReference type="PANTHER" id="PTHR30429:SF0">
    <property type="entry name" value="METHIONINE-BINDING LIPOPROTEIN METQ"/>
    <property type="match status" value="1"/>
</dbReference>
<evidence type="ECO:0000313" key="10">
    <source>
        <dbReference type="Proteomes" id="UP000189464"/>
    </source>
</evidence>
<keyword evidence="3" id="KW-0472">Membrane</keyword>
<accession>A0A1S6IZ23</accession>
<evidence type="ECO:0000313" key="9">
    <source>
        <dbReference type="EMBL" id="AQS60025.1"/>
    </source>
</evidence>
<protein>
    <recommendedName>
        <fullName evidence="6">Lipoprotein</fullName>
    </recommendedName>
</protein>
<evidence type="ECO:0000256" key="7">
    <source>
        <dbReference type="PIRSR" id="PIRSR002854-1"/>
    </source>
</evidence>
<feature type="signal peptide" evidence="8">
    <location>
        <begin position="1"/>
        <end position="20"/>
    </location>
</feature>
<dbReference type="STRING" id="1833852.B0537_13660"/>
<keyword evidence="10" id="KW-1185">Reference proteome</keyword>
<proteinExistence type="inferred from homology"/>
<gene>
    <name evidence="9" type="ORF">B0537_13660</name>
</gene>
<evidence type="ECO:0000256" key="5">
    <source>
        <dbReference type="ARBA" id="ARBA00023288"/>
    </source>
</evidence>
<dbReference type="GO" id="GO:0016020">
    <property type="term" value="C:membrane"/>
    <property type="evidence" value="ECO:0007669"/>
    <property type="project" value="UniProtKB-SubCell"/>
</dbReference>
<dbReference type="Gene3D" id="3.40.190.10">
    <property type="entry name" value="Periplasmic binding protein-like II"/>
    <property type="match status" value="2"/>
</dbReference>
<dbReference type="InterPro" id="IPR004872">
    <property type="entry name" value="Lipoprotein_NlpA"/>
</dbReference>
<dbReference type="RefSeq" id="WP_077715068.1">
    <property type="nucleotide sequence ID" value="NZ_CP019698.1"/>
</dbReference>
<organism evidence="9 10">
    <name type="scientific">Desulforamulus ferrireducens</name>
    <dbReference type="NCBI Taxonomy" id="1833852"/>
    <lineage>
        <taxon>Bacteria</taxon>
        <taxon>Bacillati</taxon>
        <taxon>Bacillota</taxon>
        <taxon>Clostridia</taxon>
        <taxon>Eubacteriales</taxon>
        <taxon>Peptococcaceae</taxon>
        <taxon>Desulforamulus</taxon>
    </lineage>
</organism>
<keyword evidence="4" id="KW-0564">Palmitate</keyword>
<dbReference type="PIRSF" id="PIRSF002854">
    <property type="entry name" value="MetQ"/>
    <property type="match status" value="1"/>
</dbReference>
<comment type="similarity">
    <text evidence="6">Belongs to the nlpA lipoprotein family.</text>
</comment>
<reference evidence="9 10" key="1">
    <citation type="journal article" date="2016" name="Int. J. Syst. Evol. Microbiol.">
        <title>Desulfotomaculum ferrireducens sp. nov., a moderately thermophilic sulfate-reducing and dissimilatory Fe(III)-reducing bacterium isolated from compost.</title>
        <authorList>
            <person name="Yang G."/>
            <person name="Guo J."/>
            <person name="Zhuang L."/>
            <person name="Yuan Y."/>
            <person name="Zhou S."/>
        </authorList>
    </citation>
    <scope>NUCLEOTIDE SEQUENCE [LARGE SCALE GENOMIC DNA]</scope>
    <source>
        <strain evidence="9 10">GSS09</strain>
    </source>
</reference>
<dbReference type="AlphaFoldDB" id="A0A1S6IZ23"/>
<sequence length="279" mass="30471">MKKRLVLLFATLLTLSLVVAGCGGKQEETPKQEAASESKATVLKVGATPVPHGDILKVVKPVLEKEGIQLDIVEFNDYVQPNLALNDKQLDANYFQHLPYLEQFNQDKGLELTYTAKIHFEPMGLYSKKVQAVADFKEGDKIGIPNDPTNGGRALVVLEKAGLLKLKEGVGIKATVRDIVEKKVEVVELEAAQLPRSIEDLAGAVINGNFATQANFTPTDALVAEDAQSEAADTYGNILAVRKGDENREEIKKLTEALQTPEVKKFIEDTYKGAVVPLF</sequence>
<evidence type="ECO:0000256" key="6">
    <source>
        <dbReference type="PIRNR" id="PIRNR002854"/>
    </source>
</evidence>
<feature type="lipid moiety-binding region" description="S-diacylglycerol cysteine" evidence="7">
    <location>
        <position position="22"/>
    </location>
</feature>
<evidence type="ECO:0000256" key="2">
    <source>
        <dbReference type="ARBA" id="ARBA00022729"/>
    </source>
</evidence>
<keyword evidence="5 6" id="KW-0449">Lipoprotein</keyword>
<dbReference type="PROSITE" id="PS51257">
    <property type="entry name" value="PROKAR_LIPOPROTEIN"/>
    <property type="match status" value="1"/>
</dbReference>
<keyword evidence="2 8" id="KW-0732">Signal</keyword>
<dbReference type="PANTHER" id="PTHR30429">
    <property type="entry name" value="D-METHIONINE-BINDING LIPOPROTEIN METQ"/>
    <property type="match status" value="1"/>
</dbReference>
<dbReference type="OrthoDB" id="9812878at2"/>
<evidence type="ECO:0000256" key="1">
    <source>
        <dbReference type="ARBA" id="ARBA00004635"/>
    </source>
</evidence>